<dbReference type="PANTHER" id="PTHR14150:SF12">
    <property type="entry name" value="U3 SMALL NUCLEOLAR RNA-ASSOCIATED PROTEIN 14 HOMOLOG A"/>
    <property type="match status" value="1"/>
</dbReference>
<feature type="region of interest" description="Disordered" evidence="4">
    <location>
        <begin position="803"/>
        <end position="827"/>
    </location>
</feature>
<dbReference type="GO" id="GO:0032040">
    <property type="term" value="C:small-subunit processome"/>
    <property type="evidence" value="ECO:0007669"/>
    <property type="project" value="InterPro"/>
</dbReference>
<keyword evidence="3" id="KW-0539">Nucleus</keyword>
<accession>A0AAX4H8C2</accession>
<dbReference type="GeneID" id="88172810"/>
<dbReference type="Proteomes" id="UP001338582">
    <property type="component" value="Chromosome 2"/>
</dbReference>
<feature type="region of interest" description="Disordered" evidence="4">
    <location>
        <begin position="1"/>
        <end position="113"/>
    </location>
</feature>
<dbReference type="RefSeq" id="XP_062876854.1">
    <property type="nucleotide sequence ID" value="XM_063020784.1"/>
</dbReference>
<evidence type="ECO:0000256" key="2">
    <source>
        <dbReference type="ARBA" id="ARBA00022553"/>
    </source>
</evidence>
<feature type="compositionally biased region" description="Acidic residues" evidence="4">
    <location>
        <begin position="150"/>
        <end position="164"/>
    </location>
</feature>
<dbReference type="GO" id="GO:0006364">
    <property type="term" value="P:rRNA processing"/>
    <property type="evidence" value="ECO:0007669"/>
    <property type="project" value="InterPro"/>
</dbReference>
<dbReference type="EMBL" id="CP138895">
    <property type="protein sequence ID" value="WPK24471.1"/>
    <property type="molecule type" value="Genomic_DNA"/>
</dbReference>
<dbReference type="AlphaFoldDB" id="A0AAX4H8C2"/>
<gene>
    <name evidence="5" type="ORF">PUMCH_001745</name>
</gene>
<comment type="subcellular location">
    <subcellularLocation>
        <location evidence="1">Nucleus</location>
        <location evidence="1">Nucleolus</location>
    </subcellularLocation>
</comment>
<feature type="compositionally biased region" description="Basic and acidic residues" evidence="4">
    <location>
        <begin position="615"/>
        <end position="640"/>
    </location>
</feature>
<feature type="region of interest" description="Disordered" evidence="4">
    <location>
        <begin position="571"/>
        <end position="717"/>
    </location>
</feature>
<evidence type="ECO:0008006" key="7">
    <source>
        <dbReference type="Google" id="ProtNLM"/>
    </source>
</evidence>
<protein>
    <recommendedName>
        <fullName evidence="7">U3 small nucleolar RNA-associated protein 14</fullName>
    </recommendedName>
</protein>
<evidence type="ECO:0000256" key="1">
    <source>
        <dbReference type="ARBA" id="ARBA00004604"/>
    </source>
</evidence>
<feature type="compositionally biased region" description="Basic and acidic residues" evidence="4">
    <location>
        <begin position="452"/>
        <end position="462"/>
    </location>
</feature>
<feature type="region of interest" description="Disordered" evidence="4">
    <location>
        <begin position="494"/>
        <end position="540"/>
    </location>
</feature>
<keyword evidence="2" id="KW-0597">Phosphoprotein</keyword>
<dbReference type="Pfam" id="PF04615">
    <property type="entry name" value="Utp14"/>
    <property type="match status" value="1"/>
</dbReference>
<reference evidence="5 6" key="1">
    <citation type="submission" date="2023-10" db="EMBL/GenBank/DDBJ databases">
        <title>Draft Genome Sequence of Candida saopaulonensis from a very Premature Infant with Sepsis.</title>
        <authorList>
            <person name="Ning Y."/>
            <person name="Dai R."/>
            <person name="Xiao M."/>
            <person name="Xu Y."/>
            <person name="Yan Q."/>
            <person name="Zhang L."/>
        </authorList>
    </citation>
    <scope>NUCLEOTIDE SEQUENCE [LARGE SCALE GENOMIC DNA]</scope>
    <source>
        <strain evidence="5 6">19XY460</strain>
    </source>
</reference>
<feature type="compositionally biased region" description="Acidic residues" evidence="4">
    <location>
        <begin position="59"/>
        <end position="81"/>
    </location>
</feature>
<evidence type="ECO:0000313" key="5">
    <source>
        <dbReference type="EMBL" id="WPK24471.1"/>
    </source>
</evidence>
<evidence type="ECO:0000256" key="3">
    <source>
        <dbReference type="ARBA" id="ARBA00023242"/>
    </source>
</evidence>
<name>A0AAX4H8C2_9ASCO</name>
<dbReference type="InterPro" id="IPR006709">
    <property type="entry name" value="SSU_processome_Utp14"/>
</dbReference>
<feature type="compositionally biased region" description="Basic and acidic residues" evidence="4">
    <location>
        <begin position="16"/>
        <end position="26"/>
    </location>
</feature>
<feature type="region of interest" description="Disordered" evidence="4">
    <location>
        <begin position="150"/>
        <end position="232"/>
    </location>
</feature>
<feature type="compositionally biased region" description="Basic residues" evidence="4">
    <location>
        <begin position="1"/>
        <end position="15"/>
    </location>
</feature>
<feature type="compositionally biased region" description="Acidic residues" evidence="4">
    <location>
        <begin position="102"/>
        <end position="111"/>
    </location>
</feature>
<proteinExistence type="predicted"/>
<feature type="region of interest" description="Disordered" evidence="4">
    <location>
        <begin position="437"/>
        <end position="468"/>
    </location>
</feature>
<feature type="compositionally biased region" description="Acidic residues" evidence="4">
    <location>
        <begin position="176"/>
        <end position="200"/>
    </location>
</feature>
<feature type="compositionally biased region" description="Basic and acidic residues" evidence="4">
    <location>
        <begin position="42"/>
        <end position="58"/>
    </location>
</feature>
<keyword evidence="6" id="KW-1185">Reference proteome</keyword>
<evidence type="ECO:0000256" key="4">
    <source>
        <dbReference type="SAM" id="MobiDB-lite"/>
    </source>
</evidence>
<dbReference type="PANTHER" id="PTHR14150">
    <property type="entry name" value="U3 SMALL NUCLEOLAR RNA-ASSOCIATED PROTEIN 14"/>
    <property type="match status" value="1"/>
</dbReference>
<feature type="compositionally biased region" description="Basic and acidic residues" evidence="4">
    <location>
        <begin position="509"/>
        <end position="523"/>
    </location>
</feature>
<sequence length="931" mass="106040">MAKKKQQRSQKRRSERKILDAFHLAERGQNGSDGSDSDGEELQVRDGIMDARKFMKNQDDDEFEDEELDSDEALGSDDDYDVLNSKFSQTIRDKRKNKNADESDSEYDSVDESQLVTLSEAWDLDDKYNSAKKAKSLSQLKSLEVVLNDDWESDSAESDSESDSEDNKDQSAGEGSDSEDDSDGSDDDSSSEESESEDEDKMLRGSDDEDEIDMSKTLSTINSHLKKDPEHKRLINETVKENEYGIPTGGVKLSLADMLGSSEAPETTLISRDLADDLNALAVPLPKRIQERNDRKVAYEITKEEVSKWEETVRTIRDADQLQFPMAPPATEEQEEVDAEREYDSLRIVPENDTKSDLQSKIDAVLRAGALLDESKEATFEQIAAAKLSKEDMFKRTQELRRMRELMFRDEQRAKRIKKIKSKQFRKIRKRETLRDAALVEGSDAESDEEDHDRKRAEERMSLRHKTQSKWAKSVIKSGITKDASTRAELEEMLRSGERLRSKQLGYNDGERSDGNISDVERDYENDDEEAENQERAKLGKGVLAMDFMKAAEERKRKENLKDIEFLKNMRESNGTEALDESSKNSINQTKNQGRRVYTPSAKIAQEEAEEAEEEALHDYRDDEARSLEKQMRGRDRQPEQDTDENEQPPAKKHKVVEEEFAGFDDEDSDKEADSKKNSRAKNSKNPLSSHNDGDLDPEENPWLTGMGESTEKSKKYVAITEDSSRLSKAANKIQKVASKRQTKGKTPDTYIDLNNAMSIAGNVQHSEDEDDDEEGPETRMFLQKNLIQEAFAGDDVVSEFQEEKRRIAEEEDDKTEDLTLPGWGGWGGAEITAAPKKKFVRKIDGVVQKDKRKDKNLKNVIINETLGKHNLKYQSSSVPYPYESREQYERALRMPLGEEWTTKATHKKATQPRVVVKQGVVVDPLKAPFK</sequence>
<feature type="compositionally biased region" description="Acidic residues" evidence="4">
    <location>
        <begin position="659"/>
        <end position="671"/>
    </location>
</feature>
<organism evidence="5 6">
    <name type="scientific">Australozyma saopauloensis</name>
    <dbReference type="NCBI Taxonomy" id="291208"/>
    <lineage>
        <taxon>Eukaryota</taxon>
        <taxon>Fungi</taxon>
        <taxon>Dikarya</taxon>
        <taxon>Ascomycota</taxon>
        <taxon>Saccharomycotina</taxon>
        <taxon>Pichiomycetes</taxon>
        <taxon>Metschnikowiaceae</taxon>
        <taxon>Australozyma</taxon>
    </lineage>
</organism>
<evidence type="ECO:0000313" key="6">
    <source>
        <dbReference type="Proteomes" id="UP001338582"/>
    </source>
</evidence>
<dbReference type="KEGG" id="asau:88172810"/>